<accession>A0AAD7I1H8</accession>
<feature type="compositionally biased region" description="Low complexity" evidence="1">
    <location>
        <begin position="770"/>
        <end position="788"/>
    </location>
</feature>
<protein>
    <submittedName>
        <fullName evidence="2">Uncharacterized protein</fullName>
    </submittedName>
</protein>
<feature type="compositionally biased region" description="Basic and acidic residues" evidence="1">
    <location>
        <begin position="702"/>
        <end position="725"/>
    </location>
</feature>
<name>A0AAD7I1H8_9AGAR</name>
<evidence type="ECO:0000313" key="3">
    <source>
        <dbReference type="Proteomes" id="UP001215598"/>
    </source>
</evidence>
<feature type="compositionally biased region" description="Low complexity" evidence="1">
    <location>
        <begin position="468"/>
        <end position="477"/>
    </location>
</feature>
<feature type="compositionally biased region" description="Basic and acidic residues" evidence="1">
    <location>
        <begin position="533"/>
        <end position="551"/>
    </location>
</feature>
<comment type="caution">
    <text evidence="2">The sequence shown here is derived from an EMBL/GenBank/DDBJ whole genome shotgun (WGS) entry which is preliminary data.</text>
</comment>
<feature type="compositionally biased region" description="Basic and acidic residues" evidence="1">
    <location>
        <begin position="624"/>
        <end position="660"/>
    </location>
</feature>
<dbReference type="AlphaFoldDB" id="A0AAD7I1H8"/>
<evidence type="ECO:0000313" key="2">
    <source>
        <dbReference type="EMBL" id="KAJ7732989.1"/>
    </source>
</evidence>
<evidence type="ECO:0000256" key="1">
    <source>
        <dbReference type="SAM" id="MobiDB-lite"/>
    </source>
</evidence>
<feature type="compositionally biased region" description="Polar residues" evidence="1">
    <location>
        <begin position="1"/>
        <end position="12"/>
    </location>
</feature>
<feature type="compositionally biased region" description="Polar residues" evidence="1">
    <location>
        <begin position="63"/>
        <end position="75"/>
    </location>
</feature>
<organism evidence="2 3">
    <name type="scientific">Mycena metata</name>
    <dbReference type="NCBI Taxonomy" id="1033252"/>
    <lineage>
        <taxon>Eukaryota</taxon>
        <taxon>Fungi</taxon>
        <taxon>Dikarya</taxon>
        <taxon>Basidiomycota</taxon>
        <taxon>Agaricomycotina</taxon>
        <taxon>Agaricomycetes</taxon>
        <taxon>Agaricomycetidae</taxon>
        <taxon>Agaricales</taxon>
        <taxon>Marasmiineae</taxon>
        <taxon>Mycenaceae</taxon>
        <taxon>Mycena</taxon>
    </lineage>
</organism>
<gene>
    <name evidence="2" type="ORF">B0H16DRAFT_1468285</name>
</gene>
<feature type="region of interest" description="Disordered" evidence="1">
    <location>
        <begin position="516"/>
        <end position="660"/>
    </location>
</feature>
<dbReference type="EMBL" id="JARKIB010000141">
    <property type="protein sequence ID" value="KAJ7732989.1"/>
    <property type="molecule type" value="Genomic_DNA"/>
</dbReference>
<feature type="compositionally biased region" description="Low complexity" evidence="1">
    <location>
        <begin position="140"/>
        <end position="152"/>
    </location>
</feature>
<feature type="region of interest" description="Disordered" evidence="1">
    <location>
        <begin position="801"/>
        <end position="820"/>
    </location>
</feature>
<feature type="region of interest" description="Disordered" evidence="1">
    <location>
        <begin position="460"/>
        <end position="491"/>
    </location>
</feature>
<proteinExistence type="predicted"/>
<feature type="compositionally biased region" description="Pro residues" evidence="1">
    <location>
        <begin position="123"/>
        <end position="139"/>
    </location>
</feature>
<keyword evidence="3" id="KW-1185">Reference proteome</keyword>
<sequence>MSPRSTLASQPRANKLQRRNSDADVDRPADRNTDPRETPRVRKSYQPSGQVSIHALVLAGPSALNTTTADTFSPESSDDEIDLPARSPSPTPAPSTSALSPPPHSPAQSDMSLEDDEMNGQPPVVPLAPAPPVVQPLLPPQQQIPAAPAPQFNAAPAPAGPVQPANAAQAFVLPSEAALVAHRPPCRADNPYLKFPAVQPPPPLNPEMPAHYVPTSRAARHWSPAFTKRFEEKAGKHLIGILANGGNHLRNTQFDTPLLDQAKAAIRVRALTDDIEVKFPVPVSLDGIQVSTDKYGGPIALSIIIDTPANAAGPLAQGTYGGAPLPGILGALNDPTDIVAWARAGFVLKAIEDPDAFREVDQATQALGGDSRQRVFDALNTIHAEFLPHKDRPVVVFYMKLISAVPKVQERVAQALRRLEFTSGEYGFRPRSKGNPSECVLCKMSNHPTFLCRYSDSNIVPGPPPSTPTTAATTTTGRLELPPAGEGPGETNAVETTAMVAAGEATTDAEVEADVATHGRVDTPEDTPAGTNELDRKRGRDKRGGEREGEVYLRSGSASQQSWHAGYQTARSHEARREVPSNPMIPRQAADDLSRRSSAGEIEINEERLAVVGEGSGSATGHAFNEHHRDGGDRAEGRSEANRDGYHPPGEESPRRANEERLDATPAAMSRPGGAIGTNALHMHGAVRQQHPSLRGGGTRGADVRNEQERQDVSNEQERQVDRGRGGMQPPTGNNENFQNNNGSPFLRPVLSQVQHADPQHLRNRESRVQNPQPIPGAAPAQQPQPAQLWVIARQTTREQEYIQDQLRRDGGTGQTGRNT</sequence>
<dbReference type="Proteomes" id="UP001215598">
    <property type="component" value="Unassembled WGS sequence"/>
</dbReference>
<feature type="compositionally biased region" description="Basic and acidic residues" evidence="1">
    <location>
        <begin position="758"/>
        <end position="768"/>
    </location>
</feature>
<feature type="region of interest" description="Disordered" evidence="1">
    <location>
        <begin position="1"/>
        <end position="152"/>
    </location>
</feature>
<feature type="compositionally biased region" description="Basic and acidic residues" evidence="1">
    <location>
        <begin position="801"/>
        <end position="811"/>
    </location>
</feature>
<reference evidence="2" key="1">
    <citation type="submission" date="2023-03" db="EMBL/GenBank/DDBJ databases">
        <title>Massive genome expansion in bonnet fungi (Mycena s.s.) driven by repeated elements and novel gene families across ecological guilds.</title>
        <authorList>
            <consortium name="Lawrence Berkeley National Laboratory"/>
            <person name="Harder C.B."/>
            <person name="Miyauchi S."/>
            <person name="Viragh M."/>
            <person name="Kuo A."/>
            <person name="Thoen E."/>
            <person name="Andreopoulos B."/>
            <person name="Lu D."/>
            <person name="Skrede I."/>
            <person name="Drula E."/>
            <person name="Henrissat B."/>
            <person name="Morin E."/>
            <person name="Kohler A."/>
            <person name="Barry K."/>
            <person name="LaButti K."/>
            <person name="Morin E."/>
            <person name="Salamov A."/>
            <person name="Lipzen A."/>
            <person name="Mereny Z."/>
            <person name="Hegedus B."/>
            <person name="Baldrian P."/>
            <person name="Stursova M."/>
            <person name="Weitz H."/>
            <person name="Taylor A."/>
            <person name="Grigoriev I.V."/>
            <person name="Nagy L.G."/>
            <person name="Martin F."/>
            <person name="Kauserud H."/>
        </authorList>
    </citation>
    <scope>NUCLEOTIDE SEQUENCE</scope>
    <source>
        <strain evidence="2">CBHHK182m</strain>
    </source>
</reference>
<feature type="compositionally biased region" description="Basic and acidic residues" evidence="1">
    <location>
        <begin position="19"/>
        <end position="40"/>
    </location>
</feature>
<feature type="region of interest" description="Disordered" evidence="1">
    <location>
        <begin position="687"/>
        <end position="794"/>
    </location>
</feature>